<dbReference type="KEGG" id="dpx:DAPPUDRAFT_105022"/>
<gene>
    <name evidence="1" type="ORF">DAPPUDRAFT_105022</name>
</gene>
<name>E9GP54_DAPPU</name>
<proteinExistence type="predicted"/>
<dbReference type="Proteomes" id="UP000000305">
    <property type="component" value="Unassembled WGS sequence"/>
</dbReference>
<dbReference type="OrthoDB" id="6387806at2759"/>
<dbReference type="InParanoid" id="E9GP54"/>
<protein>
    <submittedName>
        <fullName evidence="1">Uncharacterized protein</fullName>
    </submittedName>
</protein>
<dbReference type="EMBL" id="GL732556">
    <property type="protein sequence ID" value="EFX78580.1"/>
    <property type="molecule type" value="Genomic_DNA"/>
</dbReference>
<reference evidence="1 2" key="1">
    <citation type="journal article" date="2011" name="Science">
        <title>The ecoresponsive genome of Daphnia pulex.</title>
        <authorList>
            <person name="Colbourne J.K."/>
            <person name="Pfrender M.E."/>
            <person name="Gilbert D."/>
            <person name="Thomas W.K."/>
            <person name="Tucker A."/>
            <person name="Oakley T.H."/>
            <person name="Tokishita S."/>
            <person name="Aerts A."/>
            <person name="Arnold G.J."/>
            <person name="Basu M.K."/>
            <person name="Bauer D.J."/>
            <person name="Caceres C.E."/>
            <person name="Carmel L."/>
            <person name="Casola C."/>
            <person name="Choi J.H."/>
            <person name="Detter J.C."/>
            <person name="Dong Q."/>
            <person name="Dusheyko S."/>
            <person name="Eads B.D."/>
            <person name="Frohlich T."/>
            <person name="Geiler-Samerotte K.A."/>
            <person name="Gerlach D."/>
            <person name="Hatcher P."/>
            <person name="Jogdeo S."/>
            <person name="Krijgsveld J."/>
            <person name="Kriventseva E.V."/>
            <person name="Kultz D."/>
            <person name="Laforsch C."/>
            <person name="Lindquist E."/>
            <person name="Lopez J."/>
            <person name="Manak J.R."/>
            <person name="Muller J."/>
            <person name="Pangilinan J."/>
            <person name="Patwardhan R.P."/>
            <person name="Pitluck S."/>
            <person name="Pritham E.J."/>
            <person name="Rechtsteiner A."/>
            <person name="Rho M."/>
            <person name="Rogozin I.B."/>
            <person name="Sakarya O."/>
            <person name="Salamov A."/>
            <person name="Schaack S."/>
            <person name="Shapiro H."/>
            <person name="Shiga Y."/>
            <person name="Skalitzky C."/>
            <person name="Smith Z."/>
            <person name="Souvorov A."/>
            <person name="Sung W."/>
            <person name="Tang Z."/>
            <person name="Tsuchiya D."/>
            <person name="Tu H."/>
            <person name="Vos H."/>
            <person name="Wang M."/>
            <person name="Wolf Y.I."/>
            <person name="Yamagata H."/>
            <person name="Yamada T."/>
            <person name="Ye Y."/>
            <person name="Shaw J.R."/>
            <person name="Andrews J."/>
            <person name="Crease T.J."/>
            <person name="Tang H."/>
            <person name="Lucas S.M."/>
            <person name="Robertson H.M."/>
            <person name="Bork P."/>
            <person name="Koonin E.V."/>
            <person name="Zdobnov E.M."/>
            <person name="Grigoriev I.V."/>
            <person name="Lynch M."/>
            <person name="Boore J.L."/>
        </authorList>
    </citation>
    <scope>NUCLEOTIDE SEQUENCE [LARGE SCALE GENOMIC DNA]</scope>
</reference>
<dbReference type="PhylomeDB" id="E9GP54"/>
<evidence type="ECO:0000313" key="2">
    <source>
        <dbReference type="Proteomes" id="UP000000305"/>
    </source>
</evidence>
<keyword evidence="2" id="KW-1185">Reference proteome</keyword>
<organism evidence="1 2">
    <name type="scientific">Daphnia pulex</name>
    <name type="common">Water flea</name>
    <dbReference type="NCBI Taxonomy" id="6669"/>
    <lineage>
        <taxon>Eukaryota</taxon>
        <taxon>Metazoa</taxon>
        <taxon>Ecdysozoa</taxon>
        <taxon>Arthropoda</taxon>
        <taxon>Crustacea</taxon>
        <taxon>Branchiopoda</taxon>
        <taxon>Diplostraca</taxon>
        <taxon>Cladocera</taxon>
        <taxon>Anomopoda</taxon>
        <taxon>Daphniidae</taxon>
        <taxon>Daphnia</taxon>
    </lineage>
</organism>
<dbReference type="AlphaFoldDB" id="E9GP54"/>
<evidence type="ECO:0000313" key="1">
    <source>
        <dbReference type="EMBL" id="EFX78580.1"/>
    </source>
</evidence>
<sequence length="131" mass="14858">MLRKGNQVLQHVVKRVMELNVVLQKKQGRETAEWALKDCKAKQRGIRFKITGCYNRIQNIVTNTLSRRDAEKQLTDACTLSGELETIHDRIIELLDDGVAMNVARAWNTQHLTYSSAVDGASAMAENYLLQ</sequence>
<dbReference type="HOGENOM" id="CLU_099996_1_0_1"/>
<accession>E9GP54</accession>